<reference evidence="1 2" key="1">
    <citation type="submission" date="2024-01" db="EMBL/GenBank/DDBJ databases">
        <title>Genome assemblies of Stephania.</title>
        <authorList>
            <person name="Yang L."/>
        </authorList>
    </citation>
    <scope>NUCLEOTIDE SEQUENCE [LARGE SCALE GENOMIC DNA]</scope>
    <source>
        <strain evidence="1">QJT</strain>
        <tissue evidence="1">Leaf</tissue>
    </source>
</reference>
<evidence type="ECO:0000313" key="1">
    <source>
        <dbReference type="EMBL" id="KAK9103458.1"/>
    </source>
</evidence>
<gene>
    <name evidence="1" type="ORF">Sjap_020712</name>
</gene>
<dbReference type="Proteomes" id="UP001417504">
    <property type="component" value="Unassembled WGS sequence"/>
</dbReference>
<dbReference type="PANTHER" id="PTHR14237:SF88">
    <property type="entry name" value="PYRIDOXAL PHOSPHATE (PLP)-DEPENDENT TRANSFERASES SUPERFAMILY PROTEIN"/>
    <property type="match status" value="1"/>
</dbReference>
<dbReference type="PANTHER" id="PTHR14237">
    <property type="entry name" value="MOLYBDOPTERIN COFACTOR SULFURASE MOSC"/>
    <property type="match status" value="1"/>
</dbReference>
<protein>
    <recommendedName>
        <fullName evidence="3">Molybdenum cofactor sulfurase</fullName>
    </recommendedName>
</protein>
<accession>A0AAP0F6J0</accession>
<evidence type="ECO:0008006" key="3">
    <source>
        <dbReference type="Google" id="ProtNLM"/>
    </source>
</evidence>
<comment type="caution">
    <text evidence="1">The sequence shown here is derived from an EMBL/GenBank/DDBJ whole genome shotgun (WGS) entry which is preliminary data.</text>
</comment>
<organism evidence="1 2">
    <name type="scientific">Stephania japonica</name>
    <dbReference type="NCBI Taxonomy" id="461633"/>
    <lineage>
        <taxon>Eukaryota</taxon>
        <taxon>Viridiplantae</taxon>
        <taxon>Streptophyta</taxon>
        <taxon>Embryophyta</taxon>
        <taxon>Tracheophyta</taxon>
        <taxon>Spermatophyta</taxon>
        <taxon>Magnoliopsida</taxon>
        <taxon>Ranunculales</taxon>
        <taxon>Menispermaceae</taxon>
        <taxon>Menispermoideae</taxon>
        <taxon>Cissampelideae</taxon>
        <taxon>Stephania</taxon>
    </lineage>
</organism>
<keyword evidence="2" id="KW-1185">Reference proteome</keyword>
<name>A0AAP0F6J0_9MAGN</name>
<dbReference type="EMBL" id="JBBNAE010000008">
    <property type="protein sequence ID" value="KAK9103458.1"/>
    <property type="molecule type" value="Genomic_DNA"/>
</dbReference>
<proteinExistence type="predicted"/>
<dbReference type="AlphaFoldDB" id="A0AAP0F6J0"/>
<evidence type="ECO:0000313" key="2">
    <source>
        <dbReference type="Proteomes" id="UP001417504"/>
    </source>
</evidence>
<sequence length="580" mass="65766">MVAARPAMDCFHGCCAAPFISLPQCSQAKSSTARLDFAAATAASLLPNTQFTNHESLPSYADSFSHFTRAYPQYIKTDQADRIREHEYQHLSDHVCLDYMGLSLFSYSQQYAQNLSVPSSSSAPHPMNLEFPFFEICYKSASLQSQVLYGGQESELECSIRKRIMSFLNISEIDYSMVFTANHTSAFKLVAESYPFKSNRKLLTVYDYESEAVESMISSSRKRGAKVMSAEFSWPRERVACVARCLRIGTKGNGHLGSVTLSPGFSYLLLLQDFRRKPIWVRLPIREEVQCFTPRMLNHCQEHRICKSRSCKESNTLLGRILIILWSLSSRASSEMGERSSSLNRSRTFEGHVQGQAEAVARQEEPVSSEIVELENPKTSTSTEASIMNQEKTVTMECRGLDHADSLGLVNISYRARCQINWLVNALSKLQHPHSDKGFPLVRIYGQKVRLERGAAVAFNIFDWKGEKVEPVLVQKLADRSNISLSYGFLQNICFSDKYEEEKERVLETRISNDTTEPRGAKKKGKVELGINVVTAALGFLSNFEDTYRLWAFVAQFLDADFLEKERWRYVALNQRIVEV</sequence>